<evidence type="ECO:0000256" key="3">
    <source>
        <dbReference type="ARBA" id="ARBA00022544"/>
    </source>
</evidence>
<dbReference type="InterPro" id="IPR057336">
    <property type="entry name" value="GerAC_N"/>
</dbReference>
<dbReference type="GO" id="GO:0016020">
    <property type="term" value="C:membrane"/>
    <property type="evidence" value="ECO:0007669"/>
    <property type="project" value="UniProtKB-SubCell"/>
</dbReference>
<dbReference type="PANTHER" id="PTHR35789:SF1">
    <property type="entry name" value="SPORE GERMINATION PROTEIN B3"/>
    <property type="match status" value="1"/>
</dbReference>
<dbReference type="Proteomes" id="UP001152172">
    <property type="component" value="Unassembled WGS sequence"/>
</dbReference>
<comment type="similarity">
    <text evidence="2">Belongs to the GerABKC lipoprotein family.</text>
</comment>
<dbReference type="InterPro" id="IPR008844">
    <property type="entry name" value="Spore_GerAC-like"/>
</dbReference>
<evidence type="ECO:0000256" key="4">
    <source>
        <dbReference type="ARBA" id="ARBA00022729"/>
    </source>
</evidence>
<dbReference type="InterPro" id="IPR038501">
    <property type="entry name" value="Spore_GerAC_C_sf"/>
</dbReference>
<evidence type="ECO:0000256" key="2">
    <source>
        <dbReference type="ARBA" id="ARBA00007886"/>
    </source>
</evidence>
<keyword evidence="6" id="KW-0564">Palmitate</keyword>
<dbReference type="Pfam" id="PF25198">
    <property type="entry name" value="Spore_GerAC_N"/>
    <property type="match status" value="1"/>
</dbReference>
<accession>A0A9X3RA93</accession>
<keyword evidence="7" id="KW-0449">Lipoprotein</keyword>
<dbReference type="RefSeq" id="WP_269922479.1">
    <property type="nucleotide sequence ID" value="NZ_JAMKBI010000009.1"/>
</dbReference>
<feature type="domain" description="Spore germination GerAC-like C-terminal" evidence="8">
    <location>
        <begin position="213"/>
        <end position="378"/>
    </location>
</feature>
<dbReference type="Gene3D" id="6.20.190.10">
    <property type="entry name" value="Nutrient germinant receptor protein C, domain 1"/>
    <property type="match status" value="1"/>
</dbReference>
<sequence>MHRKHLNSYKIYITLILTSIILSGCWDVMEVNDLAIVIATGIDQIEDEQIEVTFLLYVPNPSGAASGEVSGSSKNSYSISMTGDTFSDAVMKLESEVPREIFWGHSNIFIFGSELAKKELGKQIDFLVRTAEPREQSQIYISQDKAKVEVDKFISINTAELFSKLPKSRYLKSITLKDIEEMLVNNSQAGLVPISDTNSIKTSADTIDSFAVKGSAIIYQGKMISSISGEKDIGSQWLLFPKTNTPINITPDAKNGKVSAETIKKSTKVTPLIEDKTWSIKIKVKTDLLILQNSTSLDIYNPTVMNQLKKEFSKKIKADIEEFINHIQKDLKADVLQFYEAFHRSYPKETDDVKENWEEQFENIKVSIQVEVKIKNPGVTNLNIENK</sequence>
<dbReference type="InterPro" id="IPR046953">
    <property type="entry name" value="Spore_GerAC-like_C"/>
</dbReference>
<dbReference type="PROSITE" id="PS51257">
    <property type="entry name" value="PROKAR_LIPOPROTEIN"/>
    <property type="match status" value="1"/>
</dbReference>
<evidence type="ECO:0000256" key="6">
    <source>
        <dbReference type="ARBA" id="ARBA00023139"/>
    </source>
</evidence>
<dbReference type="AlphaFoldDB" id="A0A9X3RA93"/>
<dbReference type="PANTHER" id="PTHR35789">
    <property type="entry name" value="SPORE GERMINATION PROTEIN B3"/>
    <property type="match status" value="1"/>
</dbReference>
<evidence type="ECO:0000256" key="5">
    <source>
        <dbReference type="ARBA" id="ARBA00023136"/>
    </source>
</evidence>
<feature type="domain" description="Spore germination protein N-terminal" evidence="9">
    <location>
        <begin position="27"/>
        <end position="194"/>
    </location>
</feature>
<gene>
    <name evidence="10" type="ORF">M9R61_13290</name>
</gene>
<dbReference type="Pfam" id="PF05504">
    <property type="entry name" value="Spore_GerAC"/>
    <property type="match status" value="1"/>
</dbReference>
<comment type="subcellular location">
    <subcellularLocation>
        <location evidence="1">Membrane</location>
        <topology evidence="1">Lipid-anchor</topology>
    </subcellularLocation>
</comment>
<evidence type="ECO:0000256" key="1">
    <source>
        <dbReference type="ARBA" id="ARBA00004635"/>
    </source>
</evidence>
<evidence type="ECO:0000259" key="8">
    <source>
        <dbReference type="Pfam" id="PF05504"/>
    </source>
</evidence>
<evidence type="ECO:0000313" key="10">
    <source>
        <dbReference type="EMBL" id="MCZ8534285.1"/>
    </source>
</evidence>
<evidence type="ECO:0000313" key="11">
    <source>
        <dbReference type="Proteomes" id="UP001152172"/>
    </source>
</evidence>
<name>A0A9X3RA93_9BACI</name>
<dbReference type="EMBL" id="JAMKBI010000009">
    <property type="protein sequence ID" value="MCZ8534285.1"/>
    <property type="molecule type" value="Genomic_DNA"/>
</dbReference>
<keyword evidence="4" id="KW-0732">Signal</keyword>
<dbReference type="GO" id="GO:0009847">
    <property type="term" value="P:spore germination"/>
    <property type="evidence" value="ECO:0007669"/>
    <property type="project" value="InterPro"/>
</dbReference>
<dbReference type="NCBIfam" id="TIGR02887">
    <property type="entry name" value="spore_ger_x_C"/>
    <property type="match status" value="1"/>
</dbReference>
<proteinExistence type="inferred from homology"/>
<evidence type="ECO:0000256" key="7">
    <source>
        <dbReference type="ARBA" id="ARBA00023288"/>
    </source>
</evidence>
<reference evidence="10" key="1">
    <citation type="submission" date="2022-05" db="EMBL/GenBank/DDBJ databases">
        <authorList>
            <person name="Colautti A."/>
            <person name="Iacumin L."/>
        </authorList>
    </citation>
    <scope>NUCLEOTIDE SEQUENCE</scope>
    <source>
        <strain evidence="10">DSM 30747</strain>
    </source>
</reference>
<keyword evidence="11" id="KW-1185">Reference proteome</keyword>
<protein>
    <submittedName>
        <fullName evidence="10">Ger(X)C family spore germination protein</fullName>
    </submittedName>
</protein>
<organism evidence="10 11">
    <name type="scientific">Psychrobacillus psychrodurans</name>
    <dbReference type="NCBI Taxonomy" id="126157"/>
    <lineage>
        <taxon>Bacteria</taxon>
        <taxon>Bacillati</taxon>
        <taxon>Bacillota</taxon>
        <taxon>Bacilli</taxon>
        <taxon>Bacillales</taxon>
        <taxon>Bacillaceae</taxon>
        <taxon>Psychrobacillus</taxon>
    </lineage>
</organism>
<keyword evidence="3" id="KW-0309">Germination</keyword>
<comment type="caution">
    <text evidence="10">The sequence shown here is derived from an EMBL/GenBank/DDBJ whole genome shotgun (WGS) entry which is preliminary data.</text>
</comment>
<dbReference type="Gene3D" id="3.30.300.210">
    <property type="entry name" value="Nutrient germinant receptor protein C, domain 3"/>
    <property type="match status" value="1"/>
</dbReference>
<keyword evidence="5" id="KW-0472">Membrane</keyword>
<evidence type="ECO:0000259" key="9">
    <source>
        <dbReference type="Pfam" id="PF25198"/>
    </source>
</evidence>